<dbReference type="SMART" id="SM00235">
    <property type="entry name" value="ZnMc"/>
    <property type="match status" value="1"/>
</dbReference>
<comment type="subunit">
    <text evidence="1">Monomer.</text>
</comment>
<dbReference type="Pfam" id="PF01400">
    <property type="entry name" value="Astacin"/>
    <property type="match status" value="1"/>
</dbReference>
<dbReference type="PANTHER" id="PTHR10127">
    <property type="entry name" value="DISCOIDIN, CUB, EGF, LAMININ , AND ZINC METALLOPROTEASE DOMAIN CONTAINING"/>
    <property type="match status" value="1"/>
</dbReference>
<feature type="binding site" evidence="3">
    <location>
        <position position="157"/>
    </location>
    <ligand>
        <name>Zn(2+)</name>
        <dbReference type="ChEBI" id="CHEBI:29105"/>
        <note>catalytic</note>
    </ligand>
</feature>
<proteinExistence type="predicted"/>
<dbReference type="SUPFAM" id="SSF55486">
    <property type="entry name" value="Metalloproteases ('zincins'), catalytic domain"/>
    <property type="match status" value="1"/>
</dbReference>
<keyword evidence="3 4" id="KW-0378">Hydrolase</keyword>
<keyword evidence="7" id="KW-1185">Reference proteome</keyword>
<keyword evidence="3 4" id="KW-0482">Metalloprotease</keyword>
<protein>
    <recommendedName>
        <fullName evidence="4">Metalloendopeptidase</fullName>
        <ecNumber evidence="4">3.4.24.-</ecNumber>
    </recommendedName>
</protein>
<dbReference type="OMA" id="HEHMASN"/>
<dbReference type="OrthoDB" id="291007at2759"/>
<comment type="cofactor">
    <cofactor evidence="3 4">
        <name>Zn(2+)</name>
        <dbReference type="ChEBI" id="CHEBI:29105"/>
    </cofactor>
    <text evidence="3 4">Binds 1 zinc ion per subunit.</text>
</comment>
<sequence length="245" mass="28189">MAFQKISLRLGLEFELKMKYFIALLLTAVAVSAITDRERRSLALQNPDLFEGDILGFEPGDRNVIPYQQMRWPNKRIPYIIDSSLAVYTSLILAGMQDYERNTCLKFVPRTTEKNYIKIFKGQGCYSYVGMINRGEQPVSLGNGCQFVGTVVHELGHAIGFFHEQNRSDRDDYLTIYWENIKEGMETQFALLKPNQNLLLTPFDHDSIMLYGNYAFSKDRRSKTMVAKNGKLLKEPYDKQGLSKD</sequence>
<evidence type="ECO:0000313" key="6">
    <source>
        <dbReference type="EMBL" id="KFM63176.1"/>
    </source>
</evidence>
<dbReference type="GO" id="GO:0008270">
    <property type="term" value="F:zinc ion binding"/>
    <property type="evidence" value="ECO:0007669"/>
    <property type="project" value="UniProtKB-UniRule"/>
</dbReference>
<evidence type="ECO:0000256" key="2">
    <source>
        <dbReference type="ARBA" id="ARBA00025529"/>
    </source>
</evidence>
<keyword evidence="3 4" id="KW-0479">Metal-binding</keyword>
<feature type="binding site" evidence="3">
    <location>
        <position position="163"/>
    </location>
    <ligand>
        <name>Zn(2+)</name>
        <dbReference type="ChEBI" id="CHEBI:29105"/>
        <note>catalytic</note>
    </ligand>
</feature>
<dbReference type="EMBL" id="KK114731">
    <property type="protein sequence ID" value="KFM63176.1"/>
    <property type="molecule type" value="Genomic_DNA"/>
</dbReference>
<reference evidence="6 7" key="1">
    <citation type="submission" date="2013-11" db="EMBL/GenBank/DDBJ databases">
        <title>Genome sequencing of Stegodyphus mimosarum.</title>
        <authorList>
            <person name="Bechsgaard J."/>
        </authorList>
    </citation>
    <scope>NUCLEOTIDE SEQUENCE [LARGE SCALE GENOMIC DNA]</scope>
</reference>
<dbReference type="CDD" id="cd04280">
    <property type="entry name" value="ZnMc_astacin_like"/>
    <property type="match status" value="1"/>
</dbReference>
<dbReference type="InterPro" id="IPR006026">
    <property type="entry name" value="Peptidase_Metallo"/>
</dbReference>
<evidence type="ECO:0000256" key="4">
    <source>
        <dbReference type="RuleBase" id="RU361183"/>
    </source>
</evidence>
<name>A0A087TDI7_STEMI</name>
<evidence type="ECO:0000256" key="1">
    <source>
        <dbReference type="ARBA" id="ARBA00011245"/>
    </source>
</evidence>
<feature type="active site" evidence="3">
    <location>
        <position position="154"/>
    </location>
</feature>
<dbReference type="InterPro" id="IPR034035">
    <property type="entry name" value="Astacin-like_dom"/>
</dbReference>
<dbReference type="PRINTS" id="PR00480">
    <property type="entry name" value="ASTACIN"/>
</dbReference>
<dbReference type="MEROPS" id="M12.032"/>
<evidence type="ECO:0000313" key="7">
    <source>
        <dbReference type="Proteomes" id="UP000054359"/>
    </source>
</evidence>
<organism evidence="6 7">
    <name type="scientific">Stegodyphus mimosarum</name>
    <name type="common">African social velvet spider</name>
    <dbReference type="NCBI Taxonomy" id="407821"/>
    <lineage>
        <taxon>Eukaryota</taxon>
        <taxon>Metazoa</taxon>
        <taxon>Ecdysozoa</taxon>
        <taxon>Arthropoda</taxon>
        <taxon>Chelicerata</taxon>
        <taxon>Arachnida</taxon>
        <taxon>Araneae</taxon>
        <taxon>Araneomorphae</taxon>
        <taxon>Entelegynae</taxon>
        <taxon>Eresoidea</taxon>
        <taxon>Eresidae</taxon>
        <taxon>Stegodyphus</taxon>
    </lineage>
</organism>
<keyword evidence="3 4" id="KW-0645">Protease</keyword>
<dbReference type="STRING" id="407821.A0A087TDI7"/>
<gene>
    <name evidence="6" type="ORF">X975_05438</name>
</gene>
<feature type="binding site" evidence="3">
    <location>
        <position position="153"/>
    </location>
    <ligand>
        <name>Zn(2+)</name>
        <dbReference type="ChEBI" id="CHEBI:29105"/>
        <note>catalytic</note>
    </ligand>
</feature>
<dbReference type="GO" id="GO:0006508">
    <property type="term" value="P:proteolysis"/>
    <property type="evidence" value="ECO:0007669"/>
    <property type="project" value="UniProtKB-KW"/>
</dbReference>
<feature type="non-terminal residue" evidence="6">
    <location>
        <position position="245"/>
    </location>
</feature>
<dbReference type="AlphaFoldDB" id="A0A087TDI7"/>
<feature type="domain" description="Peptidase M12A" evidence="5">
    <location>
        <begin position="63"/>
        <end position="245"/>
    </location>
</feature>
<evidence type="ECO:0000259" key="5">
    <source>
        <dbReference type="PROSITE" id="PS51864"/>
    </source>
</evidence>
<keyword evidence="3 4" id="KW-0862">Zinc</keyword>
<dbReference type="PROSITE" id="PS51864">
    <property type="entry name" value="ASTACIN"/>
    <property type="match status" value="1"/>
</dbReference>
<dbReference type="Proteomes" id="UP000054359">
    <property type="component" value="Unassembled WGS sequence"/>
</dbReference>
<comment type="caution">
    <text evidence="3">Lacks conserved residue(s) required for the propagation of feature annotation.</text>
</comment>
<evidence type="ECO:0000256" key="3">
    <source>
        <dbReference type="PROSITE-ProRule" id="PRU01211"/>
    </source>
</evidence>
<dbReference type="PANTHER" id="PTHR10127:SF883">
    <property type="entry name" value="ZINC METALLOPROTEINASE NAS-8"/>
    <property type="match status" value="1"/>
</dbReference>
<dbReference type="InterPro" id="IPR024079">
    <property type="entry name" value="MetalloPept_cat_dom_sf"/>
</dbReference>
<dbReference type="Gene3D" id="3.40.390.10">
    <property type="entry name" value="Collagenase (Catalytic Domain)"/>
    <property type="match status" value="1"/>
</dbReference>
<dbReference type="InterPro" id="IPR001506">
    <property type="entry name" value="Peptidase_M12A"/>
</dbReference>
<accession>A0A087TDI7</accession>
<dbReference type="GO" id="GO:0004222">
    <property type="term" value="F:metalloendopeptidase activity"/>
    <property type="evidence" value="ECO:0007669"/>
    <property type="project" value="UniProtKB-UniRule"/>
</dbReference>
<dbReference type="EC" id="3.4.24.-" evidence="4"/>
<comment type="function">
    <text evidence="2">Zinc metalloprotease. Provoques deadhesion of endothelial cells from cell cultures, and also degradation of fibronectin, fibrinogen and gelatin in vitro. Its role in the venom is not fully understood but it might act as a spreading factor that facilitates diffusion of other venom toxins. Alternatively, it might be involved in the proteolytic processing of other venom toxins or it might play a role in extra-oral digestion of prey.</text>
</comment>